<dbReference type="InterPro" id="IPR000524">
    <property type="entry name" value="Tscrpt_reg_HTH_GntR"/>
</dbReference>
<dbReference type="InterPro" id="IPR011711">
    <property type="entry name" value="GntR_C"/>
</dbReference>
<evidence type="ECO:0000259" key="4">
    <source>
        <dbReference type="PROSITE" id="PS50949"/>
    </source>
</evidence>
<dbReference type="PANTHER" id="PTHR43537">
    <property type="entry name" value="TRANSCRIPTIONAL REGULATOR, GNTR FAMILY"/>
    <property type="match status" value="1"/>
</dbReference>
<proteinExistence type="predicted"/>
<name>A0A9X3E5L5_9HYPH</name>
<dbReference type="SUPFAM" id="SSF46785">
    <property type="entry name" value="Winged helix' DNA-binding domain"/>
    <property type="match status" value="1"/>
</dbReference>
<dbReference type="PANTHER" id="PTHR43537:SF50">
    <property type="entry name" value="TRANSCRIPTIONAL REGULATORY PROTEIN"/>
    <property type="match status" value="1"/>
</dbReference>
<dbReference type="SMART" id="SM00345">
    <property type="entry name" value="HTH_GNTR"/>
    <property type="match status" value="1"/>
</dbReference>
<evidence type="ECO:0000256" key="1">
    <source>
        <dbReference type="ARBA" id="ARBA00023015"/>
    </source>
</evidence>
<dbReference type="Pfam" id="PF00392">
    <property type="entry name" value="GntR"/>
    <property type="match status" value="1"/>
</dbReference>
<evidence type="ECO:0000313" key="5">
    <source>
        <dbReference type="EMBL" id="MCX5572235.1"/>
    </source>
</evidence>
<dbReference type="InterPro" id="IPR036388">
    <property type="entry name" value="WH-like_DNA-bd_sf"/>
</dbReference>
<gene>
    <name evidence="5" type="ORF">OSH07_23740</name>
</gene>
<dbReference type="RefSeq" id="WP_266341196.1">
    <property type="nucleotide sequence ID" value="NZ_JAPKNK010000016.1"/>
</dbReference>
<dbReference type="InterPro" id="IPR036390">
    <property type="entry name" value="WH_DNA-bd_sf"/>
</dbReference>
<dbReference type="Pfam" id="PF07729">
    <property type="entry name" value="FCD"/>
    <property type="match status" value="1"/>
</dbReference>
<organism evidence="5 6">
    <name type="scientific">Kaistia nematophila</name>
    <dbReference type="NCBI Taxonomy" id="2994654"/>
    <lineage>
        <taxon>Bacteria</taxon>
        <taxon>Pseudomonadati</taxon>
        <taxon>Pseudomonadota</taxon>
        <taxon>Alphaproteobacteria</taxon>
        <taxon>Hyphomicrobiales</taxon>
        <taxon>Kaistiaceae</taxon>
        <taxon>Kaistia</taxon>
    </lineage>
</organism>
<dbReference type="CDD" id="cd07377">
    <property type="entry name" value="WHTH_GntR"/>
    <property type="match status" value="1"/>
</dbReference>
<dbReference type="EMBL" id="JAPKNK010000016">
    <property type="protein sequence ID" value="MCX5572235.1"/>
    <property type="molecule type" value="Genomic_DNA"/>
</dbReference>
<evidence type="ECO:0000256" key="3">
    <source>
        <dbReference type="ARBA" id="ARBA00023163"/>
    </source>
</evidence>
<comment type="caution">
    <text evidence="5">The sequence shown here is derived from an EMBL/GenBank/DDBJ whole genome shotgun (WGS) entry which is preliminary data.</text>
</comment>
<dbReference type="Proteomes" id="UP001144805">
    <property type="component" value="Unassembled WGS sequence"/>
</dbReference>
<keyword evidence="1" id="KW-0805">Transcription regulation</keyword>
<protein>
    <submittedName>
        <fullName evidence="5">GntR family transcriptional regulator</fullName>
    </submittedName>
</protein>
<keyword evidence="2" id="KW-0238">DNA-binding</keyword>
<dbReference type="AlphaFoldDB" id="A0A9X3E5L5"/>
<sequence>MTASPLDRPKSLTAMAFDRLLESITQGEIAYGTMLSEKAVAETFGTSKTPIREAFFQLQSLGLVEIQPQKGCYVPYPTVDKVRELCELRIELECYALRLSMERNQKRLLKSISKTFAQMEEMRDDYRYETYHKLDQDFHKAFFAACGNTLLGDIYGSLDPRIQALRANFSSPNEQLFAVSRDEHAAIVQAIADNDLASASRTIHAHITRVRDIYSDGIQTLKQSDPSLADH</sequence>
<feature type="domain" description="HTH gntR-type" evidence="4">
    <location>
        <begin position="10"/>
        <end position="77"/>
    </location>
</feature>
<dbReference type="SUPFAM" id="SSF48008">
    <property type="entry name" value="GntR ligand-binding domain-like"/>
    <property type="match status" value="1"/>
</dbReference>
<dbReference type="SMART" id="SM00895">
    <property type="entry name" value="FCD"/>
    <property type="match status" value="1"/>
</dbReference>
<dbReference type="Gene3D" id="1.10.10.10">
    <property type="entry name" value="Winged helix-like DNA-binding domain superfamily/Winged helix DNA-binding domain"/>
    <property type="match status" value="1"/>
</dbReference>
<dbReference type="GO" id="GO:0003700">
    <property type="term" value="F:DNA-binding transcription factor activity"/>
    <property type="evidence" value="ECO:0007669"/>
    <property type="project" value="InterPro"/>
</dbReference>
<dbReference type="PROSITE" id="PS50949">
    <property type="entry name" value="HTH_GNTR"/>
    <property type="match status" value="1"/>
</dbReference>
<keyword evidence="6" id="KW-1185">Reference proteome</keyword>
<dbReference type="GO" id="GO:0003677">
    <property type="term" value="F:DNA binding"/>
    <property type="evidence" value="ECO:0007669"/>
    <property type="project" value="UniProtKB-KW"/>
</dbReference>
<evidence type="ECO:0000256" key="2">
    <source>
        <dbReference type="ARBA" id="ARBA00023125"/>
    </source>
</evidence>
<accession>A0A9X3E5L5</accession>
<reference evidence="5" key="1">
    <citation type="submission" date="2022-11" db="EMBL/GenBank/DDBJ databases">
        <title>Biodiversity and phylogenetic relationships of bacteria.</title>
        <authorList>
            <person name="Machado R.A.R."/>
            <person name="Bhat A."/>
            <person name="Loulou A."/>
            <person name="Kallel S."/>
        </authorList>
    </citation>
    <scope>NUCLEOTIDE SEQUENCE</scope>
    <source>
        <strain evidence="5">K-TC2</strain>
    </source>
</reference>
<evidence type="ECO:0000313" key="6">
    <source>
        <dbReference type="Proteomes" id="UP001144805"/>
    </source>
</evidence>
<dbReference type="InterPro" id="IPR008920">
    <property type="entry name" value="TF_FadR/GntR_C"/>
</dbReference>
<keyword evidence="3" id="KW-0804">Transcription</keyword>
<dbReference type="Gene3D" id="1.20.120.530">
    <property type="entry name" value="GntR ligand-binding domain-like"/>
    <property type="match status" value="1"/>
</dbReference>